<accession>A0A084U5J6</accession>
<dbReference type="InterPro" id="IPR029058">
    <property type="entry name" value="AB_hydrolase_fold"/>
</dbReference>
<dbReference type="InterPro" id="IPR050300">
    <property type="entry name" value="GDXG_lipolytic_enzyme"/>
</dbReference>
<dbReference type="PATRIC" id="fig|472175.3.peg.3442"/>
<dbReference type="SUPFAM" id="SSF53474">
    <property type="entry name" value="alpha/beta-Hydrolases"/>
    <property type="match status" value="1"/>
</dbReference>
<organism evidence="4 5">
    <name type="scientific">Nitratireductor basaltis</name>
    <dbReference type="NCBI Taxonomy" id="472175"/>
    <lineage>
        <taxon>Bacteria</taxon>
        <taxon>Pseudomonadati</taxon>
        <taxon>Pseudomonadota</taxon>
        <taxon>Alphaproteobacteria</taxon>
        <taxon>Hyphomicrobiales</taxon>
        <taxon>Phyllobacteriaceae</taxon>
        <taxon>Nitratireductor</taxon>
    </lineage>
</organism>
<evidence type="ECO:0000259" key="3">
    <source>
        <dbReference type="Pfam" id="PF07859"/>
    </source>
</evidence>
<dbReference type="InterPro" id="IPR002168">
    <property type="entry name" value="Lipase_GDXG_HIS_AS"/>
</dbReference>
<reference evidence="4 5" key="1">
    <citation type="submission" date="2014-05" db="EMBL/GenBank/DDBJ databases">
        <title>Draft Genome Sequence of Nitratireductor basaltis Strain UMTGB225, A Marine Bacterium Isolated from Green Barrel Tunicate.</title>
        <authorList>
            <person name="Gan H.Y."/>
        </authorList>
    </citation>
    <scope>NUCLEOTIDE SEQUENCE [LARGE SCALE GENOMIC DNA]</scope>
    <source>
        <strain evidence="4 5">UMTGB225</strain>
    </source>
</reference>
<keyword evidence="2" id="KW-0378">Hydrolase</keyword>
<dbReference type="GO" id="GO:0016787">
    <property type="term" value="F:hydrolase activity"/>
    <property type="evidence" value="ECO:0007669"/>
    <property type="project" value="UniProtKB-KW"/>
</dbReference>
<sequence length="312" mass="34192">MSAPSPGMKALLDRLSVEDAGLPDPTTLPAFQGRALAALSNLRWNENLPEMAEARTVSIADMAARWVVPPKGSGDRVILYVHGGGWAFCSAATHEGAARRLALACEAPVLSLEYRLAPEHPFPAGLQDVLEAWSARSRDRRWTLAGDSAGANLALAAMLQMQQEDLPECALLFYGVYGADFSTPSYRKYADGPGLSRAKMMRYWDWYASHEQRGDPQVAPLGASDAQLSRLPPLYLNAAEIDPLHSDTEALAERLAALGRSDRFDHVEGVVHGFMQMGAFLPEAREAFRKAGAFFKDVPHEFRSTHNREEIS</sequence>
<protein>
    <submittedName>
        <fullName evidence="4">Lipase protein</fullName>
    </submittedName>
</protein>
<dbReference type="RefSeq" id="WP_051914448.1">
    <property type="nucleotide sequence ID" value="NZ_JMQM01000003.1"/>
</dbReference>
<dbReference type="PANTHER" id="PTHR48081">
    <property type="entry name" value="AB HYDROLASE SUPERFAMILY PROTEIN C4A8.06C"/>
    <property type="match status" value="1"/>
</dbReference>
<dbReference type="Proteomes" id="UP000053675">
    <property type="component" value="Unassembled WGS sequence"/>
</dbReference>
<keyword evidence="5" id="KW-1185">Reference proteome</keyword>
<dbReference type="AlphaFoldDB" id="A0A084U5J6"/>
<proteinExistence type="inferred from homology"/>
<evidence type="ECO:0000313" key="5">
    <source>
        <dbReference type="Proteomes" id="UP000053675"/>
    </source>
</evidence>
<dbReference type="STRING" id="472175.EL18_03442"/>
<dbReference type="InterPro" id="IPR013094">
    <property type="entry name" value="AB_hydrolase_3"/>
</dbReference>
<dbReference type="eggNOG" id="COG0657">
    <property type="taxonomic scope" value="Bacteria"/>
</dbReference>
<dbReference type="EMBL" id="JMQM01000003">
    <property type="protein sequence ID" value="KFB08232.1"/>
    <property type="molecule type" value="Genomic_DNA"/>
</dbReference>
<comment type="caution">
    <text evidence="4">The sequence shown here is derived from an EMBL/GenBank/DDBJ whole genome shotgun (WGS) entry which is preliminary data.</text>
</comment>
<dbReference type="PANTHER" id="PTHR48081:SF8">
    <property type="entry name" value="ALPHA_BETA HYDROLASE FOLD-3 DOMAIN-CONTAINING PROTEIN-RELATED"/>
    <property type="match status" value="1"/>
</dbReference>
<comment type="similarity">
    <text evidence="1">Belongs to the 'GDXG' lipolytic enzyme family.</text>
</comment>
<evidence type="ECO:0000256" key="2">
    <source>
        <dbReference type="ARBA" id="ARBA00022801"/>
    </source>
</evidence>
<evidence type="ECO:0000313" key="4">
    <source>
        <dbReference type="EMBL" id="KFB08232.1"/>
    </source>
</evidence>
<gene>
    <name evidence="4" type="ORF">EL18_03442</name>
</gene>
<dbReference type="OrthoDB" id="9806180at2"/>
<dbReference type="Pfam" id="PF07859">
    <property type="entry name" value="Abhydrolase_3"/>
    <property type="match status" value="1"/>
</dbReference>
<dbReference type="Gene3D" id="3.40.50.1820">
    <property type="entry name" value="alpha/beta hydrolase"/>
    <property type="match status" value="1"/>
</dbReference>
<dbReference type="PROSITE" id="PS01173">
    <property type="entry name" value="LIPASE_GDXG_HIS"/>
    <property type="match status" value="1"/>
</dbReference>
<evidence type="ECO:0000256" key="1">
    <source>
        <dbReference type="ARBA" id="ARBA00010515"/>
    </source>
</evidence>
<feature type="domain" description="Alpha/beta hydrolase fold-3" evidence="3">
    <location>
        <begin position="78"/>
        <end position="275"/>
    </location>
</feature>
<name>A0A084U5J6_9HYPH</name>